<dbReference type="AlphaFoldDB" id="A0A9W8ZQJ8"/>
<organism evidence="1 2">
    <name type="scientific">Lentinula lateritia</name>
    <dbReference type="NCBI Taxonomy" id="40482"/>
    <lineage>
        <taxon>Eukaryota</taxon>
        <taxon>Fungi</taxon>
        <taxon>Dikarya</taxon>
        <taxon>Basidiomycota</taxon>
        <taxon>Agaricomycotina</taxon>
        <taxon>Agaricomycetes</taxon>
        <taxon>Agaricomycetidae</taxon>
        <taxon>Agaricales</taxon>
        <taxon>Marasmiineae</taxon>
        <taxon>Omphalotaceae</taxon>
        <taxon>Lentinula</taxon>
    </lineage>
</organism>
<dbReference type="Gene3D" id="2.60.40.790">
    <property type="match status" value="1"/>
</dbReference>
<evidence type="ECO:0000313" key="2">
    <source>
        <dbReference type="Proteomes" id="UP001150238"/>
    </source>
</evidence>
<dbReference type="EMBL" id="JANVFS010000062">
    <property type="protein sequence ID" value="KAJ4464135.1"/>
    <property type="molecule type" value="Genomic_DNA"/>
</dbReference>
<comment type="caution">
    <text evidence="1">The sequence shown here is derived from an EMBL/GenBank/DDBJ whole genome shotgun (WGS) entry which is preliminary data.</text>
</comment>
<gene>
    <name evidence="1" type="ORF">C8J55DRAFT_494072</name>
</gene>
<dbReference type="InterPro" id="IPR008978">
    <property type="entry name" value="HSP20-like_chaperone"/>
</dbReference>
<sequence length="182" mass="20238">MENQANFNSIIRTVRSISTTTYTPQVDSYYESQNGMLHYEVEVPGVRRGHIRVILGYSPLLRHKSITVWGVSIAPQWPNASPLLSQGDTLGSVSVPRPLPSPNPTIVPSTVAPIVGTIDRPLQRMMERVHGEFYRLLNVPAKTQVSDINVILAYGVLSIRIKCDEPLTANEIQATQEIIEVH</sequence>
<accession>A0A9W8ZQJ8</accession>
<dbReference type="Proteomes" id="UP001150238">
    <property type="component" value="Unassembled WGS sequence"/>
</dbReference>
<name>A0A9W8ZQJ8_9AGAR</name>
<reference evidence="1" key="1">
    <citation type="submission" date="2022-08" db="EMBL/GenBank/DDBJ databases">
        <authorList>
            <consortium name="DOE Joint Genome Institute"/>
            <person name="Min B."/>
            <person name="Riley R."/>
            <person name="Sierra-Patev S."/>
            <person name="Naranjo-Ortiz M."/>
            <person name="Looney B."/>
            <person name="Konkel Z."/>
            <person name="Slot J.C."/>
            <person name="Sakamoto Y."/>
            <person name="Steenwyk J.L."/>
            <person name="Rokas A."/>
            <person name="Carro J."/>
            <person name="Camarero S."/>
            <person name="Ferreira P."/>
            <person name="Molpeceres G."/>
            <person name="Ruiz-Duenas F.J."/>
            <person name="Serrano A."/>
            <person name="Henrissat B."/>
            <person name="Drula E."/>
            <person name="Hughes K.W."/>
            <person name="Mata J.L."/>
            <person name="Ishikawa N.K."/>
            <person name="Vargas-Isla R."/>
            <person name="Ushijima S."/>
            <person name="Smith C.A."/>
            <person name="Ahrendt S."/>
            <person name="Andreopoulos W."/>
            <person name="He G."/>
            <person name="Labutti K."/>
            <person name="Lipzen A."/>
            <person name="Ng V."/>
            <person name="Sandor L."/>
            <person name="Barry K."/>
            <person name="Martinez A.T."/>
            <person name="Xiao Y."/>
            <person name="Gibbons J.G."/>
            <person name="Terashima K."/>
            <person name="Hibbett D.S."/>
            <person name="Grigoriev I.V."/>
        </authorList>
    </citation>
    <scope>NUCLEOTIDE SEQUENCE</scope>
    <source>
        <strain evidence="1">Sp2 HRB7682 ss15</strain>
    </source>
</reference>
<evidence type="ECO:0008006" key="3">
    <source>
        <dbReference type="Google" id="ProtNLM"/>
    </source>
</evidence>
<reference evidence="1" key="2">
    <citation type="journal article" date="2023" name="Proc. Natl. Acad. Sci. U.S.A.">
        <title>A global phylogenomic analysis of the shiitake genus Lentinula.</title>
        <authorList>
            <person name="Sierra-Patev S."/>
            <person name="Min B."/>
            <person name="Naranjo-Ortiz M."/>
            <person name="Looney B."/>
            <person name="Konkel Z."/>
            <person name="Slot J.C."/>
            <person name="Sakamoto Y."/>
            <person name="Steenwyk J.L."/>
            <person name="Rokas A."/>
            <person name="Carro J."/>
            <person name="Camarero S."/>
            <person name="Ferreira P."/>
            <person name="Molpeceres G."/>
            <person name="Ruiz-Duenas F.J."/>
            <person name="Serrano A."/>
            <person name="Henrissat B."/>
            <person name="Drula E."/>
            <person name="Hughes K.W."/>
            <person name="Mata J.L."/>
            <person name="Ishikawa N.K."/>
            <person name="Vargas-Isla R."/>
            <person name="Ushijima S."/>
            <person name="Smith C.A."/>
            <person name="Donoghue J."/>
            <person name="Ahrendt S."/>
            <person name="Andreopoulos W."/>
            <person name="He G."/>
            <person name="LaButti K."/>
            <person name="Lipzen A."/>
            <person name="Ng V."/>
            <person name="Riley R."/>
            <person name="Sandor L."/>
            <person name="Barry K."/>
            <person name="Martinez A.T."/>
            <person name="Xiao Y."/>
            <person name="Gibbons J.G."/>
            <person name="Terashima K."/>
            <person name="Grigoriev I.V."/>
            <person name="Hibbett D."/>
        </authorList>
    </citation>
    <scope>NUCLEOTIDE SEQUENCE</scope>
    <source>
        <strain evidence="1">Sp2 HRB7682 ss15</strain>
    </source>
</reference>
<evidence type="ECO:0000313" key="1">
    <source>
        <dbReference type="EMBL" id="KAJ4464135.1"/>
    </source>
</evidence>
<protein>
    <recommendedName>
        <fullName evidence="3">SHSP domain-containing protein</fullName>
    </recommendedName>
</protein>
<proteinExistence type="predicted"/>
<dbReference type="SUPFAM" id="SSF49764">
    <property type="entry name" value="HSP20-like chaperones"/>
    <property type="match status" value="1"/>
</dbReference>